<dbReference type="STRING" id="146923.Spa2297_18305"/>
<dbReference type="RefSeq" id="WP_114528638.1">
    <property type="nucleotide sequence ID" value="NZ_JBITEA010000023.1"/>
</dbReference>
<evidence type="ECO:0000313" key="2">
    <source>
        <dbReference type="EMBL" id="RDD89541.1"/>
    </source>
</evidence>
<sequence length="205" mass="21182">MPTPYGTRGGMAFGAQELCVLRRALAVALNPSPVSAEEAQDCLRLADSLDEAMRESARLRAFLVADLARYRAALPGTATGYLALLDEALGAGHRPHADDLAALGALRANPAAAALLARCAPHTDPPPAAQTPTVRLPAARSHLQAIPGGQQADKPPAPKPAQKPSPRPAPAPATPKRPVPTPGEVFPRRKPAPPAPGSRHHLAAG</sequence>
<accession>A0A369V9R8</accession>
<feature type="compositionally biased region" description="Pro residues" evidence="1">
    <location>
        <begin position="155"/>
        <end position="181"/>
    </location>
</feature>
<name>A0A369V9R8_9ACTN</name>
<evidence type="ECO:0000256" key="1">
    <source>
        <dbReference type="SAM" id="MobiDB-lite"/>
    </source>
</evidence>
<evidence type="ECO:0000313" key="3">
    <source>
        <dbReference type="Proteomes" id="UP000253742"/>
    </source>
</evidence>
<dbReference type="Proteomes" id="UP000253742">
    <property type="component" value="Unassembled WGS sequence"/>
</dbReference>
<organism evidence="2 3">
    <name type="scientific">Streptomyces parvulus</name>
    <dbReference type="NCBI Taxonomy" id="146923"/>
    <lineage>
        <taxon>Bacteria</taxon>
        <taxon>Bacillati</taxon>
        <taxon>Actinomycetota</taxon>
        <taxon>Actinomycetes</taxon>
        <taxon>Kitasatosporales</taxon>
        <taxon>Streptomycetaceae</taxon>
        <taxon>Streptomyces</taxon>
    </lineage>
</organism>
<gene>
    <name evidence="2" type="ORF">DVZ84_11300</name>
</gene>
<comment type="caution">
    <text evidence="2">The sequence shown here is derived from an EMBL/GenBank/DDBJ whole genome shotgun (WGS) entry which is preliminary data.</text>
</comment>
<dbReference type="EMBL" id="QQBH01000005">
    <property type="protein sequence ID" value="RDD89541.1"/>
    <property type="molecule type" value="Genomic_DNA"/>
</dbReference>
<protein>
    <submittedName>
        <fullName evidence="2">Uncharacterized protein</fullName>
    </submittedName>
</protein>
<feature type="region of interest" description="Disordered" evidence="1">
    <location>
        <begin position="146"/>
        <end position="205"/>
    </location>
</feature>
<dbReference type="OrthoDB" id="4335994at2"/>
<reference evidence="2 3" key="1">
    <citation type="submission" date="2018-07" db="EMBL/GenBank/DDBJ databases">
        <title>Genome guided investigation of antibiotics producing actinomycetales strain isolated from a Macau mangrove ecosystem.</title>
        <authorList>
            <person name="Hu D."/>
        </authorList>
    </citation>
    <scope>NUCLEOTIDE SEQUENCE [LARGE SCALE GENOMIC DNA]</scope>
    <source>
        <strain evidence="2 3">2297</strain>
    </source>
</reference>
<proteinExistence type="predicted"/>
<dbReference type="AlphaFoldDB" id="A0A369V9R8"/>